<dbReference type="EC" id="6.5.1.4" evidence="5 6"/>
<comment type="caution">
    <text evidence="9">The sequence shown here is derived from an EMBL/GenBank/DDBJ whole genome shotgun (WGS) entry which is preliminary data.</text>
</comment>
<dbReference type="InterPro" id="IPR020719">
    <property type="entry name" value="RNA3'_term_phos_cycl-like_CS"/>
</dbReference>
<evidence type="ECO:0000256" key="2">
    <source>
        <dbReference type="ARBA" id="ARBA00021428"/>
    </source>
</evidence>
<dbReference type="Proteomes" id="UP001168338">
    <property type="component" value="Unassembled WGS sequence"/>
</dbReference>
<evidence type="ECO:0000259" key="8">
    <source>
        <dbReference type="Pfam" id="PF05189"/>
    </source>
</evidence>
<comment type="catalytic activity">
    <reaction evidence="5">
        <text>a 3'-end 3'-phospho-ribonucleotide-RNA + ATP = a 3'-end 2',3'-cyclophospho-ribonucleotide-RNA + AMP + diphosphate</text>
        <dbReference type="Rhea" id="RHEA:23976"/>
        <dbReference type="Rhea" id="RHEA-COMP:10463"/>
        <dbReference type="Rhea" id="RHEA-COMP:10464"/>
        <dbReference type="ChEBI" id="CHEBI:30616"/>
        <dbReference type="ChEBI" id="CHEBI:33019"/>
        <dbReference type="ChEBI" id="CHEBI:83062"/>
        <dbReference type="ChEBI" id="CHEBI:83064"/>
        <dbReference type="ChEBI" id="CHEBI:456215"/>
        <dbReference type="EC" id="6.5.1.4"/>
    </reaction>
</comment>
<evidence type="ECO:0000256" key="1">
    <source>
        <dbReference type="ARBA" id="ARBA00009206"/>
    </source>
</evidence>
<comment type="similarity">
    <text evidence="1 5">Belongs to the RNA 3'-terminal cyclase family. Type 1 subfamily.</text>
</comment>
<comment type="function">
    <text evidence="5">Catalyzes the conversion of 3'-phosphate to a 2',3'-cyclic phosphodiester at the end of RNA. The mechanism of action of the enzyme occurs in 3 steps: (A) adenylation of the enzyme by ATP; (B) transfer of adenylate to an RNA-N3'P to produce RNA-N3'PP5'A; (C) and attack of the adjacent 2'-hydroxyl on the 3'-phosphorus in the diester linkage to produce the cyclic end product. The biological role of this enzyme is unknown but it is likely to function in some aspects of cellular RNA processing.</text>
</comment>
<dbReference type="PROSITE" id="PS01287">
    <property type="entry name" value="RTC"/>
    <property type="match status" value="1"/>
</dbReference>
<keyword evidence="5" id="KW-0963">Cytoplasm</keyword>
<protein>
    <recommendedName>
        <fullName evidence="2 5">RNA 3'-terminal phosphate cyclase</fullName>
        <shortName evidence="5">RNA cyclase</shortName>
        <shortName evidence="5">RNA-3'-phosphate cyclase</shortName>
        <ecNumber evidence="5 6">6.5.1.4</ecNumber>
    </recommendedName>
</protein>
<evidence type="ECO:0000313" key="9">
    <source>
        <dbReference type="EMBL" id="MDN7024697.1"/>
    </source>
</evidence>
<dbReference type="SUPFAM" id="SSF55205">
    <property type="entry name" value="EPT/RTPC-like"/>
    <property type="match status" value="1"/>
</dbReference>
<dbReference type="RefSeq" id="WP_301663812.1">
    <property type="nucleotide sequence ID" value="NZ_VCYH01000004.1"/>
</dbReference>
<dbReference type="InterPro" id="IPR037136">
    <property type="entry name" value="RNA3'_phos_cyclase_dom_sf"/>
</dbReference>
<dbReference type="Pfam" id="PF05189">
    <property type="entry name" value="RTC_insert"/>
    <property type="match status" value="1"/>
</dbReference>
<dbReference type="InterPro" id="IPR023797">
    <property type="entry name" value="RNA3'_phos_cyclase_dom"/>
</dbReference>
<dbReference type="PANTHER" id="PTHR11096">
    <property type="entry name" value="RNA 3' TERMINAL PHOSPHATE CYCLASE"/>
    <property type="match status" value="1"/>
</dbReference>
<accession>A0ABT8M9S9</accession>
<keyword evidence="4 5" id="KW-0547">Nucleotide-binding</keyword>
<evidence type="ECO:0000256" key="6">
    <source>
        <dbReference type="NCBIfam" id="TIGR03399"/>
    </source>
</evidence>
<dbReference type="PIRSF" id="PIRSF005378">
    <property type="entry name" value="RNA3'_term_phos_cycl_euk"/>
    <property type="match status" value="1"/>
</dbReference>
<keyword evidence="3 5" id="KW-0436">Ligase</keyword>
<feature type="binding site" evidence="5">
    <location>
        <position position="100"/>
    </location>
    <ligand>
        <name>ATP</name>
        <dbReference type="ChEBI" id="CHEBI:30616"/>
    </ligand>
</feature>
<dbReference type="InterPro" id="IPR000228">
    <property type="entry name" value="RNA3'_term_phos_cyc"/>
</dbReference>
<dbReference type="InterPro" id="IPR013791">
    <property type="entry name" value="RNA3'-term_phos_cycl_insert"/>
</dbReference>
<evidence type="ECO:0000313" key="10">
    <source>
        <dbReference type="Proteomes" id="UP001168338"/>
    </source>
</evidence>
<dbReference type="EMBL" id="VCYH01000004">
    <property type="protein sequence ID" value="MDN7024697.1"/>
    <property type="molecule type" value="Genomic_DNA"/>
</dbReference>
<dbReference type="HAMAP" id="MF_00200">
    <property type="entry name" value="RTC"/>
    <property type="match status" value="1"/>
</dbReference>
<dbReference type="InterPro" id="IPR017770">
    <property type="entry name" value="RNA3'_term_phos_cyc_type_1"/>
</dbReference>
<dbReference type="Pfam" id="PF01137">
    <property type="entry name" value="RTC"/>
    <property type="match status" value="1"/>
</dbReference>
<feature type="binding site" evidence="5">
    <location>
        <begin position="276"/>
        <end position="280"/>
    </location>
    <ligand>
        <name>ATP</name>
        <dbReference type="ChEBI" id="CHEBI:30616"/>
    </ligand>
</feature>
<feature type="domain" description="RNA 3'-terminal phosphate cyclase" evidence="7">
    <location>
        <begin position="9"/>
        <end position="311"/>
    </location>
</feature>
<evidence type="ECO:0000256" key="5">
    <source>
        <dbReference type="HAMAP-Rule" id="MF_00200"/>
    </source>
</evidence>
<keyword evidence="10" id="KW-1185">Reference proteome</keyword>
<dbReference type="GO" id="GO:0003963">
    <property type="term" value="F:RNA-3'-phosphate cyclase activity"/>
    <property type="evidence" value="ECO:0007669"/>
    <property type="project" value="UniProtKB-EC"/>
</dbReference>
<dbReference type="PANTHER" id="PTHR11096:SF0">
    <property type="entry name" value="RNA 3'-TERMINAL PHOSPHATE CYCLASE"/>
    <property type="match status" value="1"/>
</dbReference>
<dbReference type="NCBIfam" id="TIGR03399">
    <property type="entry name" value="RNA_3prim_cycl"/>
    <property type="match status" value="1"/>
</dbReference>
<name>A0ABT8M9S9_9EURY</name>
<proteinExistence type="inferred from homology"/>
<evidence type="ECO:0000256" key="3">
    <source>
        <dbReference type="ARBA" id="ARBA00022598"/>
    </source>
</evidence>
<dbReference type="Gene3D" id="3.65.10.20">
    <property type="entry name" value="RNA 3'-terminal phosphate cyclase domain"/>
    <property type="match status" value="1"/>
</dbReference>
<organism evidence="9 10">
    <name type="scientific">Methanoculleus frigidifontis</name>
    <dbReference type="NCBI Taxonomy" id="2584085"/>
    <lineage>
        <taxon>Archaea</taxon>
        <taxon>Methanobacteriati</taxon>
        <taxon>Methanobacteriota</taxon>
        <taxon>Stenosarchaea group</taxon>
        <taxon>Methanomicrobia</taxon>
        <taxon>Methanomicrobiales</taxon>
        <taxon>Methanomicrobiaceae</taxon>
        <taxon>Methanoculleus</taxon>
    </lineage>
</organism>
<evidence type="ECO:0000256" key="4">
    <source>
        <dbReference type="ARBA" id="ARBA00022741"/>
    </source>
</evidence>
<reference evidence="9" key="1">
    <citation type="submission" date="2019-05" db="EMBL/GenBank/DDBJ databases">
        <title>Methanoculleus sp. FWC-SCC1, a methanogenic archaeon isolated from deep marine cold seep.</title>
        <authorList>
            <person name="Chen Y.-W."/>
            <person name="Chen S.-C."/>
            <person name="Teng N.-H."/>
            <person name="Lai M.-C."/>
        </authorList>
    </citation>
    <scope>NUCLEOTIDE SEQUENCE</scope>
    <source>
        <strain evidence="9">FWC-SCC1</strain>
    </source>
</reference>
<dbReference type="InterPro" id="IPR036553">
    <property type="entry name" value="RPTC_insert"/>
</dbReference>
<feature type="domain" description="RNA 3'-terminal phosphate cyclase insert" evidence="8">
    <location>
        <begin position="182"/>
        <end position="268"/>
    </location>
</feature>
<dbReference type="Gene3D" id="3.30.360.20">
    <property type="entry name" value="RNA 3'-terminal phosphate cyclase, insert domain"/>
    <property type="match status" value="1"/>
</dbReference>
<sequence>MLIVDGSHLEGGGQILRTVVALSALSETPVTIDRIRAGRKNPGLAPQHIAAVEAVAATADARVEGLAPGSERLIFSPAAPSQKDVSVKIPTAGSIPLVLQAWLPVALRAGGTLTVTGGTEVALSPTIDYVDHVLAEQLRRHGASIAIDVVQRGYFPRGGGEVTVRVEPSRLSPIVVDAEIRSCGVASCSGDLPDHVVRRQAETALQTLDEAGLPEFPATFDARTGGAGPGSSVTAWAGAKGGIALGRPGLPAEDVGRTAAKRLLREMELPGTVDVYLADQLLIYLATSGGEYSTHTLSLHAETVCWLLAEFGYPVRCRRNTTHVEFAV</sequence>
<evidence type="ECO:0000259" key="7">
    <source>
        <dbReference type="Pfam" id="PF01137"/>
    </source>
</evidence>
<gene>
    <name evidence="5" type="primary">rtcA</name>
    <name evidence="9" type="ORF">FGU65_07320</name>
</gene>
<comment type="subcellular location">
    <subcellularLocation>
        <location evidence="5">Cytoplasm</location>
    </subcellularLocation>
</comment>
<feature type="active site" description="Tele-AMP-histidine intermediate" evidence="5">
    <location>
        <position position="300"/>
    </location>
</feature>
<dbReference type="SUPFAM" id="SSF52913">
    <property type="entry name" value="RNA 3'-terminal phosphate cyclase, RPTC, insert domain"/>
    <property type="match status" value="1"/>
</dbReference>
<dbReference type="InterPro" id="IPR013792">
    <property type="entry name" value="RNA3'P_cycl/enolpyr_Trfase_a/b"/>
</dbReference>
<keyword evidence="5" id="KW-0067">ATP-binding</keyword>